<evidence type="ECO:0000259" key="5">
    <source>
        <dbReference type="PROSITE" id="PS50932"/>
    </source>
</evidence>
<sequence>MPTLKDVARRANVSKSTVSRAFNDPDRVKSETLTAIRKAARELNYKPSRVARRLRMDKGRTNMIGLVIPDIQNPFFADVTRGVEDVARSHDYTLILSNSDEDPAKQKLALDTLRAESVDGVIVPPVRDDDPDVEALVESGIPVVCVDRRLASTRVDMVVSDNERGSRMATEHLIAQGHRRIAYIGGIPRISTSRERLSGYRNALDEHDLPFNDALVRDGDSRQESGQRLTEQLLNLDPPPTALVAGNNLMMLGALIALNEHNVRIPQDMALVGYDDVPWAKALNPPPTVVNQPGYEMGRRAAETLFQRFAEPNQSTTLATLQPTLVVRASCGAAS</sequence>
<reference evidence="6 7" key="1">
    <citation type="submission" date="2017-10" db="EMBL/GenBank/DDBJ databases">
        <title>Draft genome of Longimonas halophila.</title>
        <authorList>
            <person name="Goh K.M."/>
            <person name="Shamsir M.S."/>
            <person name="Lim S.W."/>
        </authorList>
    </citation>
    <scope>NUCLEOTIDE SEQUENCE [LARGE SCALE GENOMIC DNA]</scope>
    <source>
        <strain evidence="6 7">KCTC 42399</strain>
    </source>
</reference>
<dbReference type="Pfam" id="PF00356">
    <property type="entry name" value="LacI"/>
    <property type="match status" value="1"/>
</dbReference>
<dbReference type="Pfam" id="PF00532">
    <property type="entry name" value="Peripla_BP_1"/>
    <property type="match status" value="1"/>
</dbReference>
<dbReference type="RefSeq" id="WP_098061684.1">
    <property type="nucleotide sequence ID" value="NZ_PDEP01000004.1"/>
</dbReference>
<dbReference type="InterPro" id="IPR000843">
    <property type="entry name" value="HTH_LacI"/>
</dbReference>
<gene>
    <name evidence="6" type="ORF">CRI93_05820</name>
</gene>
<keyword evidence="1" id="KW-0678">Repressor</keyword>
<dbReference type="Gene3D" id="1.10.260.40">
    <property type="entry name" value="lambda repressor-like DNA-binding domains"/>
    <property type="match status" value="1"/>
</dbReference>
<dbReference type="SUPFAM" id="SSF47413">
    <property type="entry name" value="lambda repressor-like DNA-binding domains"/>
    <property type="match status" value="1"/>
</dbReference>
<dbReference type="PROSITE" id="PS50932">
    <property type="entry name" value="HTH_LACI_2"/>
    <property type="match status" value="1"/>
</dbReference>
<dbReference type="PANTHER" id="PTHR30146:SF148">
    <property type="entry name" value="HTH-TYPE TRANSCRIPTIONAL REPRESSOR PURR-RELATED"/>
    <property type="match status" value="1"/>
</dbReference>
<evidence type="ECO:0000256" key="1">
    <source>
        <dbReference type="ARBA" id="ARBA00022491"/>
    </source>
</evidence>
<name>A0A2H3NMQ5_9BACT</name>
<keyword evidence="3" id="KW-0238">DNA-binding</keyword>
<dbReference type="Gene3D" id="3.40.50.2300">
    <property type="match status" value="2"/>
</dbReference>
<dbReference type="EMBL" id="PDEP01000004">
    <property type="protein sequence ID" value="PEN07960.1"/>
    <property type="molecule type" value="Genomic_DNA"/>
</dbReference>
<dbReference type="PRINTS" id="PR00036">
    <property type="entry name" value="HTHLACI"/>
</dbReference>
<dbReference type="InterPro" id="IPR010982">
    <property type="entry name" value="Lambda_DNA-bd_dom_sf"/>
</dbReference>
<protein>
    <submittedName>
        <fullName evidence="6">LacI family transcriptional regulator</fullName>
    </submittedName>
</protein>
<dbReference type="CDD" id="cd01392">
    <property type="entry name" value="HTH_LacI"/>
    <property type="match status" value="1"/>
</dbReference>
<evidence type="ECO:0000313" key="7">
    <source>
        <dbReference type="Proteomes" id="UP000221024"/>
    </source>
</evidence>
<dbReference type="GO" id="GO:0000976">
    <property type="term" value="F:transcription cis-regulatory region binding"/>
    <property type="evidence" value="ECO:0007669"/>
    <property type="project" value="TreeGrafter"/>
</dbReference>
<dbReference type="PANTHER" id="PTHR30146">
    <property type="entry name" value="LACI-RELATED TRANSCRIPTIONAL REPRESSOR"/>
    <property type="match status" value="1"/>
</dbReference>
<dbReference type="CDD" id="cd06267">
    <property type="entry name" value="PBP1_LacI_sugar_binding-like"/>
    <property type="match status" value="1"/>
</dbReference>
<evidence type="ECO:0000256" key="3">
    <source>
        <dbReference type="ARBA" id="ARBA00023125"/>
    </source>
</evidence>
<organism evidence="6 7">
    <name type="scientific">Longimonas halophila</name>
    <dbReference type="NCBI Taxonomy" id="1469170"/>
    <lineage>
        <taxon>Bacteria</taxon>
        <taxon>Pseudomonadati</taxon>
        <taxon>Rhodothermota</taxon>
        <taxon>Rhodothermia</taxon>
        <taxon>Rhodothermales</taxon>
        <taxon>Salisaetaceae</taxon>
        <taxon>Longimonas</taxon>
    </lineage>
</organism>
<dbReference type="GO" id="GO:0003700">
    <property type="term" value="F:DNA-binding transcription factor activity"/>
    <property type="evidence" value="ECO:0007669"/>
    <property type="project" value="TreeGrafter"/>
</dbReference>
<dbReference type="SMART" id="SM00354">
    <property type="entry name" value="HTH_LACI"/>
    <property type="match status" value="1"/>
</dbReference>
<dbReference type="OrthoDB" id="9803256at2"/>
<dbReference type="AlphaFoldDB" id="A0A2H3NMQ5"/>
<keyword evidence="4" id="KW-0804">Transcription</keyword>
<dbReference type="Proteomes" id="UP000221024">
    <property type="component" value="Unassembled WGS sequence"/>
</dbReference>
<dbReference type="SUPFAM" id="SSF53822">
    <property type="entry name" value="Periplasmic binding protein-like I"/>
    <property type="match status" value="1"/>
</dbReference>
<evidence type="ECO:0000313" key="6">
    <source>
        <dbReference type="EMBL" id="PEN07960.1"/>
    </source>
</evidence>
<keyword evidence="7" id="KW-1185">Reference proteome</keyword>
<evidence type="ECO:0000256" key="2">
    <source>
        <dbReference type="ARBA" id="ARBA00023015"/>
    </source>
</evidence>
<proteinExistence type="predicted"/>
<comment type="caution">
    <text evidence="6">The sequence shown here is derived from an EMBL/GenBank/DDBJ whole genome shotgun (WGS) entry which is preliminary data.</text>
</comment>
<keyword evidence="2" id="KW-0805">Transcription regulation</keyword>
<dbReference type="InterPro" id="IPR028082">
    <property type="entry name" value="Peripla_BP_I"/>
</dbReference>
<evidence type="ECO:0000256" key="4">
    <source>
        <dbReference type="ARBA" id="ARBA00023163"/>
    </source>
</evidence>
<accession>A0A2H3NMQ5</accession>
<dbReference type="InterPro" id="IPR001761">
    <property type="entry name" value="Peripla_BP/Lac1_sug-bd_dom"/>
</dbReference>
<feature type="domain" description="HTH lacI-type" evidence="5">
    <location>
        <begin position="2"/>
        <end position="56"/>
    </location>
</feature>